<accession>F9G988</accession>
<reference evidence="1" key="1">
    <citation type="journal article" date="2012" name="Mol. Plant Microbe Interact.">
        <title>A highly conserved effector in Fusarium oxysporum is required for full virulence on Arabidopsis.</title>
        <authorList>
            <person name="Thatcher L.F."/>
            <person name="Gardiner D.M."/>
            <person name="Kazan K."/>
            <person name="Manners J."/>
        </authorList>
    </citation>
    <scope>NUCLEOTIDE SEQUENCE [LARGE SCALE GENOMIC DNA]</scope>
    <source>
        <strain evidence="1">Fo5176</strain>
    </source>
</reference>
<dbReference type="AlphaFoldDB" id="F9G988"/>
<dbReference type="EMBL" id="AFQF01003721">
    <property type="protein sequence ID" value="EGU74269.1"/>
    <property type="molecule type" value="Genomic_DNA"/>
</dbReference>
<evidence type="ECO:0000313" key="1">
    <source>
        <dbReference type="EMBL" id="EGU74269.1"/>
    </source>
</evidence>
<organism evidence="1">
    <name type="scientific">Fusarium oxysporum (strain Fo5176)</name>
    <name type="common">Fusarium vascular wilt</name>
    <dbReference type="NCBI Taxonomy" id="660025"/>
    <lineage>
        <taxon>Eukaryota</taxon>
        <taxon>Fungi</taxon>
        <taxon>Dikarya</taxon>
        <taxon>Ascomycota</taxon>
        <taxon>Pezizomycotina</taxon>
        <taxon>Sordariomycetes</taxon>
        <taxon>Hypocreomycetidae</taxon>
        <taxon>Hypocreales</taxon>
        <taxon>Nectriaceae</taxon>
        <taxon>Fusarium</taxon>
        <taxon>Fusarium oxysporum species complex</taxon>
    </lineage>
</organism>
<protein>
    <submittedName>
        <fullName evidence="1">Uncharacterized protein</fullName>
    </submittedName>
</protein>
<gene>
    <name evidence="1" type="ORF">FOXB_15220</name>
</gene>
<name>F9G988_FUSOF</name>
<comment type="caution">
    <text evidence="1">The sequence shown here is derived from an EMBL/GenBank/DDBJ whole genome shotgun (WGS) entry which is preliminary data.</text>
</comment>
<proteinExistence type="predicted"/>
<sequence length="729" mass="82643">MRIPPSTLTANQDRCFEVSQVTSHVARGGEITSAIFNKWDDAEGTCINVSEVVGRLENPPPRKELPSRKVLKVICLREAWKRDPIDPGHHVQEVRKLGSEQYTLQLLESMEKTLELSPEPSRNLEERIGLTKQRLRLLQCPQDRWPNLNEPKFSVWGGLVVLEHYETHESNFLHWPLKCLDSHALIFAAQAFGRLGYMFPSNIDLDKVSSFLNVLICLHHDSLARTATRRLNLTMNPNSYNQWLAEALGLCSRSDYQRDDPTIIGLNLHFGGDRNLWLPPAPEAMSKDQIFKSTCVGTREASSTLLRDYRELEGEHHLLKVPDDFSFWSFVRRLQDFPPTTTSIADWPNRNAGGAAIRYIIECYHALGYQASEKDVLMDDPIRVLSNIYFMSAQKLAAHGRYDQTKTPPSSECGGIIEETFDLEQSITGTPPEERGVQTADDSTLCEYGHNRVATCANLTSISLDSWRNRRDGHQGDDIDLADLLRACHLLFRAEEDEARRGRRRAEPCIKCIWKYGIDNQHGVEWAISQTESLLSLSHLPDHTLYHRMAACAKKLNVQNLSKLKPDCLFKSIRQAITTLNFTHRFRLEEKDESDVYKDDQTQILFAVSCLSELNRNPPEDLPSRLLEIFSKIIVENDRQTRQCIQQWPINDVTTSGLVPLDIGESQEHEDRMSGKKKAVPLAFSSTGLLPLDAAVARLALLITGLKKPGKSFLLASNYHRSSEALIAT</sequence>